<evidence type="ECO:0000256" key="1">
    <source>
        <dbReference type="ARBA" id="ARBA00004651"/>
    </source>
</evidence>
<sequence>MINPLSLDLSQNLYGNEVLKLLLSVVVGCILGLEREVRGKSAGFRTLALICFGASVFTICSYLLGVESNRDRIAANIITGVGFLGAGVIFRNNSSVSGITTAASIWIASALGMLIGIGEYLLTGVALVMSLFILYALDFIQLWIDDRFQHRNYTLLFRGEDQSVLVTGELSKLQLKCRYTKTLRTDSQIRFQGTISGRETNLKEFNDWLLKQSFIYSVEW</sequence>
<evidence type="ECO:0000313" key="10">
    <source>
        <dbReference type="Proteomes" id="UP001500742"/>
    </source>
</evidence>
<keyword evidence="4 7" id="KW-0812">Transmembrane</keyword>
<evidence type="ECO:0000256" key="2">
    <source>
        <dbReference type="ARBA" id="ARBA00009298"/>
    </source>
</evidence>
<reference evidence="10" key="1">
    <citation type="journal article" date="2019" name="Int. J. Syst. Evol. Microbiol.">
        <title>The Global Catalogue of Microorganisms (GCM) 10K type strain sequencing project: providing services to taxonomists for standard genome sequencing and annotation.</title>
        <authorList>
            <consortium name="The Broad Institute Genomics Platform"/>
            <consortium name="The Broad Institute Genome Sequencing Center for Infectious Disease"/>
            <person name="Wu L."/>
            <person name="Ma J."/>
        </authorList>
    </citation>
    <scope>NUCLEOTIDE SEQUENCE [LARGE SCALE GENOMIC DNA]</scope>
    <source>
        <strain evidence="10">JCM 16601</strain>
    </source>
</reference>
<evidence type="ECO:0000256" key="3">
    <source>
        <dbReference type="ARBA" id="ARBA00022475"/>
    </source>
</evidence>
<dbReference type="InterPro" id="IPR049177">
    <property type="entry name" value="MgtC_SapB_SrpB_YhiD_N"/>
</dbReference>
<feature type="transmembrane region" description="Helical" evidence="7">
    <location>
        <begin position="13"/>
        <end position="34"/>
    </location>
</feature>
<proteinExistence type="inferred from homology"/>
<feature type="transmembrane region" description="Helical" evidence="7">
    <location>
        <begin position="46"/>
        <end position="66"/>
    </location>
</feature>
<organism evidence="9 10">
    <name type="scientific">Mucilaginibacter dorajii</name>
    <dbReference type="NCBI Taxonomy" id="692994"/>
    <lineage>
        <taxon>Bacteria</taxon>
        <taxon>Pseudomonadati</taxon>
        <taxon>Bacteroidota</taxon>
        <taxon>Sphingobacteriia</taxon>
        <taxon>Sphingobacteriales</taxon>
        <taxon>Sphingobacteriaceae</taxon>
        <taxon>Mucilaginibacter</taxon>
    </lineage>
</organism>
<feature type="transmembrane region" description="Helical" evidence="7">
    <location>
        <begin position="72"/>
        <end position="90"/>
    </location>
</feature>
<name>A0ABP7Q8X0_9SPHI</name>
<keyword evidence="10" id="KW-1185">Reference proteome</keyword>
<gene>
    <name evidence="9" type="ORF">GCM10022210_31510</name>
</gene>
<dbReference type="Proteomes" id="UP001500742">
    <property type="component" value="Unassembled WGS sequence"/>
</dbReference>
<keyword evidence="3" id="KW-1003">Cell membrane</keyword>
<dbReference type="PANTHER" id="PTHR33778">
    <property type="entry name" value="PROTEIN MGTC"/>
    <property type="match status" value="1"/>
</dbReference>
<comment type="subcellular location">
    <subcellularLocation>
        <location evidence="1">Cell membrane</location>
        <topology evidence="1">Multi-pass membrane protein</topology>
    </subcellularLocation>
</comment>
<dbReference type="PRINTS" id="PR01837">
    <property type="entry name" value="MGTCSAPBPROT"/>
</dbReference>
<comment type="caution">
    <text evidence="9">The sequence shown here is derived from an EMBL/GenBank/DDBJ whole genome shotgun (WGS) entry which is preliminary data.</text>
</comment>
<keyword evidence="6 7" id="KW-0472">Membrane</keyword>
<evidence type="ECO:0000256" key="7">
    <source>
        <dbReference type="SAM" id="Phobius"/>
    </source>
</evidence>
<feature type="transmembrane region" description="Helical" evidence="7">
    <location>
        <begin position="124"/>
        <end position="144"/>
    </location>
</feature>
<feature type="domain" description="MgtC/SapB/SrpB/YhiD N-terminal" evidence="8">
    <location>
        <begin position="21"/>
        <end position="140"/>
    </location>
</feature>
<evidence type="ECO:0000313" key="9">
    <source>
        <dbReference type="EMBL" id="GAA3978267.1"/>
    </source>
</evidence>
<evidence type="ECO:0000256" key="4">
    <source>
        <dbReference type="ARBA" id="ARBA00022692"/>
    </source>
</evidence>
<dbReference type="EMBL" id="BAAAZC010000023">
    <property type="protein sequence ID" value="GAA3978267.1"/>
    <property type="molecule type" value="Genomic_DNA"/>
</dbReference>
<accession>A0ABP7Q8X0</accession>
<dbReference type="RefSeq" id="WP_259096323.1">
    <property type="nucleotide sequence ID" value="NZ_JANTYS010000026.1"/>
</dbReference>
<dbReference type="PANTHER" id="PTHR33778:SF1">
    <property type="entry name" value="MAGNESIUM TRANSPORTER YHID-RELATED"/>
    <property type="match status" value="1"/>
</dbReference>
<dbReference type="InterPro" id="IPR003416">
    <property type="entry name" value="MgtC/SapB/SrpB/YhiD_fam"/>
</dbReference>
<comment type="similarity">
    <text evidence="2">Belongs to the MgtC/SapB family.</text>
</comment>
<protein>
    <recommendedName>
        <fullName evidence="8">MgtC/SapB/SrpB/YhiD N-terminal domain-containing protein</fullName>
    </recommendedName>
</protein>
<dbReference type="Pfam" id="PF02308">
    <property type="entry name" value="MgtC"/>
    <property type="match status" value="1"/>
</dbReference>
<feature type="transmembrane region" description="Helical" evidence="7">
    <location>
        <begin position="97"/>
        <end position="118"/>
    </location>
</feature>
<evidence type="ECO:0000256" key="6">
    <source>
        <dbReference type="ARBA" id="ARBA00023136"/>
    </source>
</evidence>
<evidence type="ECO:0000259" key="8">
    <source>
        <dbReference type="Pfam" id="PF02308"/>
    </source>
</evidence>
<evidence type="ECO:0000256" key="5">
    <source>
        <dbReference type="ARBA" id="ARBA00022989"/>
    </source>
</evidence>
<keyword evidence="5 7" id="KW-1133">Transmembrane helix</keyword>